<dbReference type="PANTHER" id="PTHR10219:SF25">
    <property type="entry name" value="PLECKSTRIN HOMOLOGY DOMAIN-CONTAINING FAMILY A MEMBER 8"/>
    <property type="match status" value="1"/>
</dbReference>
<gene>
    <name evidence="3" type="ORF">FB45DRAFT_781063</name>
</gene>
<accession>A0AAD7CE19</accession>
<dbReference type="FunFam" id="1.10.3520.10:FF:000001">
    <property type="entry name" value="Pleckstrin domain-containing family A member 8"/>
    <property type="match status" value="1"/>
</dbReference>
<dbReference type="GO" id="GO:1902388">
    <property type="term" value="F:ceramide 1-phosphate transfer activity"/>
    <property type="evidence" value="ECO:0007669"/>
    <property type="project" value="TreeGrafter"/>
</dbReference>
<dbReference type="PANTHER" id="PTHR10219">
    <property type="entry name" value="GLYCOLIPID TRANSFER PROTEIN-RELATED"/>
    <property type="match status" value="1"/>
</dbReference>
<dbReference type="EMBL" id="JARKIF010000002">
    <property type="protein sequence ID" value="KAJ7646739.1"/>
    <property type="molecule type" value="Genomic_DNA"/>
</dbReference>
<dbReference type="AlphaFoldDB" id="A0AAD7CE19"/>
<feature type="domain" description="Glycolipid transfer protein" evidence="2">
    <location>
        <begin position="40"/>
        <end position="171"/>
    </location>
</feature>
<dbReference type="GO" id="GO:0005829">
    <property type="term" value="C:cytosol"/>
    <property type="evidence" value="ECO:0007669"/>
    <property type="project" value="TreeGrafter"/>
</dbReference>
<comment type="caution">
    <text evidence="3">The sequence shown here is derived from an EMBL/GenBank/DDBJ whole genome shotgun (WGS) entry which is preliminary data.</text>
</comment>
<dbReference type="InterPro" id="IPR014830">
    <property type="entry name" value="Glycolipid_transfer_prot_dom"/>
</dbReference>
<dbReference type="GO" id="GO:0016020">
    <property type="term" value="C:membrane"/>
    <property type="evidence" value="ECO:0007669"/>
    <property type="project" value="TreeGrafter"/>
</dbReference>
<sequence length="232" mass="25332">MPFLDHVKPFPEVTESGIDTLQFLEAATNFVGRDATATSPQVIGIFDVLGGFGMVKSDMGGNIEKVRVRYEANKATSVTLEELVKNEGSTKAGSATDALMWLLRALSFTGTGLQLTLEDKSQEELSVPFTTAYGGTLKKFHTGVLGFGISKVFGVAMKACPYRSNFYNKLAAEDPAHLPADLKTQDERTKVLGDVAPKVEPLLQQWLAPLPKIVQHMDAFYKKGKYGEIIKN</sequence>
<dbReference type="Pfam" id="PF08718">
    <property type="entry name" value="GLTP"/>
    <property type="match status" value="1"/>
</dbReference>
<evidence type="ECO:0000259" key="2">
    <source>
        <dbReference type="Pfam" id="PF08718"/>
    </source>
</evidence>
<reference evidence="3" key="1">
    <citation type="submission" date="2023-03" db="EMBL/GenBank/DDBJ databases">
        <title>Massive genome expansion in bonnet fungi (Mycena s.s.) driven by repeated elements and novel gene families across ecological guilds.</title>
        <authorList>
            <consortium name="Lawrence Berkeley National Laboratory"/>
            <person name="Harder C.B."/>
            <person name="Miyauchi S."/>
            <person name="Viragh M."/>
            <person name="Kuo A."/>
            <person name="Thoen E."/>
            <person name="Andreopoulos B."/>
            <person name="Lu D."/>
            <person name="Skrede I."/>
            <person name="Drula E."/>
            <person name="Henrissat B."/>
            <person name="Morin E."/>
            <person name="Kohler A."/>
            <person name="Barry K."/>
            <person name="LaButti K."/>
            <person name="Morin E."/>
            <person name="Salamov A."/>
            <person name="Lipzen A."/>
            <person name="Mereny Z."/>
            <person name="Hegedus B."/>
            <person name="Baldrian P."/>
            <person name="Stursova M."/>
            <person name="Weitz H."/>
            <person name="Taylor A."/>
            <person name="Grigoriev I.V."/>
            <person name="Nagy L.G."/>
            <person name="Martin F."/>
            <person name="Kauserud H."/>
        </authorList>
    </citation>
    <scope>NUCLEOTIDE SEQUENCE</scope>
    <source>
        <strain evidence="3">9284</strain>
    </source>
</reference>
<proteinExistence type="predicted"/>
<evidence type="ECO:0000256" key="1">
    <source>
        <dbReference type="ARBA" id="ARBA00022448"/>
    </source>
</evidence>
<protein>
    <submittedName>
        <fullName evidence="3">Glycolipid transfer protein</fullName>
    </submittedName>
</protein>
<dbReference type="SUPFAM" id="SSF110004">
    <property type="entry name" value="Glycolipid transfer protein, GLTP"/>
    <property type="match status" value="1"/>
</dbReference>
<dbReference type="InterPro" id="IPR036497">
    <property type="entry name" value="GLTP_sf"/>
</dbReference>
<dbReference type="Gene3D" id="1.10.3520.10">
    <property type="entry name" value="Glycolipid transfer protein"/>
    <property type="match status" value="1"/>
</dbReference>
<organism evidence="3 4">
    <name type="scientific">Roridomyces roridus</name>
    <dbReference type="NCBI Taxonomy" id="1738132"/>
    <lineage>
        <taxon>Eukaryota</taxon>
        <taxon>Fungi</taxon>
        <taxon>Dikarya</taxon>
        <taxon>Basidiomycota</taxon>
        <taxon>Agaricomycotina</taxon>
        <taxon>Agaricomycetes</taxon>
        <taxon>Agaricomycetidae</taxon>
        <taxon>Agaricales</taxon>
        <taxon>Marasmiineae</taxon>
        <taxon>Mycenaceae</taxon>
        <taxon>Roridomyces</taxon>
    </lineage>
</organism>
<keyword evidence="4" id="KW-1185">Reference proteome</keyword>
<evidence type="ECO:0000313" key="4">
    <source>
        <dbReference type="Proteomes" id="UP001221142"/>
    </source>
</evidence>
<keyword evidence="1" id="KW-0813">Transport</keyword>
<evidence type="ECO:0000313" key="3">
    <source>
        <dbReference type="EMBL" id="KAJ7646739.1"/>
    </source>
</evidence>
<dbReference type="Proteomes" id="UP001221142">
    <property type="component" value="Unassembled WGS sequence"/>
</dbReference>
<name>A0AAD7CE19_9AGAR</name>
<dbReference type="GO" id="GO:1902387">
    <property type="term" value="F:ceramide 1-phosphate binding"/>
    <property type="evidence" value="ECO:0007669"/>
    <property type="project" value="TreeGrafter"/>
</dbReference>